<keyword evidence="1" id="KW-1133">Transmembrane helix</keyword>
<dbReference type="RefSeq" id="WP_126162287.1">
    <property type="nucleotide sequence ID" value="NZ_RQPJ01000005.1"/>
</dbReference>
<reference evidence="2 3" key="1">
    <citation type="submission" date="2018-11" db="EMBL/GenBank/DDBJ databases">
        <title>Arenibacter aquaticus sp.nov., a marine bacterium isolated from surface seawater in the South China Sea.</title>
        <authorList>
            <person name="Guo J."/>
            <person name="Sun J."/>
        </authorList>
    </citation>
    <scope>NUCLEOTIDE SEQUENCE [LARGE SCALE GENOMIC DNA]</scope>
    <source>
        <strain evidence="2 3">GUO666</strain>
    </source>
</reference>
<dbReference type="InterPro" id="IPR029377">
    <property type="entry name" value="TMEM220"/>
</dbReference>
<dbReference type="OrthoDB" id="329078at2"/>
<dbReference type="Pfam" id="PF15071">
    <property type="entry name" value="TMEM220"/>
    <property type="match status" value="1"/>
</dbReference>
<keyword evidence="1" id="KW-0812">Transmembrane</keyword>
<feature type="transmembrane region" description="Helical" evidence="1">
    <location>
        <begin position="7"/>
        <end position="24"/>
    </location>
</feature>
<feature type="transmembrane region" description="Helical" evidence="1">
    <location>
        <begin position="53"/>
        <end position="71"/>
    </location>
</feature>
<organism evidence="2 3">
    <name type="scientific">Arenibacter aquaticus</name>
    <dbReference type="NCBI Taxonomy" id="2489054"/>
    <lineage>
        <taxon>Bacteria</taxon>
        <taxon>Pseudomonadati</taxon>
        <taxon>Bacteroidota</taxon>
        <taxon>Flavobacteriia</taxon>
        <taxon>Flavobacteriales</taxon>
        <taxon>Flavobacteriaceae</taxon>
        <taxon>Arenibacter</taxon>
    </lineage>
</organism>
<dbReference type="EMBL" id="RQPJ01000005">
    <property type="protein sequence ID" value="RTE53391.1"/>
    <property type="molecule type" value="Genomic_DNA"/>
</dbReference>
<evidence type="ECO:0000313" key="2">
    <source>
        <dbReference type="EMBL" id="RTE53391.1"/>
    </source>
</evidence>
<comment type="caution">
    <text evidence="2">The sequence shown here is derived from an EMBL/GenBank/DDBJ whole genome shotgun (WGS) entry which is preliminary data.</text>
</comment>
<accession>A0A3S0BWQ8</accession>
<keyword evidence="3" id="KW-1185">Reference proteome</keyword>
<dbReference type="Proteomes" id="UP000267585">
    <property type="component" value="Unassembled WGS sequence"/>
</dbReference>
<feature type="transmembrane region" description="Helical" evidence="1">
    <location>
        <begin position="91"/>
        <end position="109"/>
    </location>
</feature>
<protein>
    <recommendedName>
        <fullName evidence="4">Transmembrane family 220, helix</fullName>
    </recommendedName>
</protein>
<feature type="transmembrane region" description="Helical" evidence="1">
    <location>
        <begin position="30"/>
        <end position="48"/>
    </location>
</feature>
<evidence type="ECO:0000313" key="3">
    <source>
        <dbReference type="Proteomes" id="UP000267585"/>
    </source>
</evidence>
<evidence type="ECO:0008006" key="4">
    <source>
        <dbReference type="Google" id="ProtNLM"/>
    </source>
</evidence>
<dbReference type="AlphaFoldDB" id="A0A3S0BWQ8"/>
<evidence type="ECO:0000256" key="1">
    <source>
        <dbReference type="SAM" id="Phobius"/>
    </source>
</evidence>
<name>A0A3S0BWQ8_9FLAO</name>
<proteinExistence type="predicted"/>
<gene>
    <name evidence="2" type="ORF">EHW67_10220</name>
</gene>
<sequence length="120" mass="13557">MLSGYKVLSGVFAILFVWAAILQYNDPDPVLWYFIYGVAAVVSFLFAIQKLPLLLPVVLSFVYLFGAYVFWPDEFEGVAIGEGNINNIEHARESLGLFIMALVMLFYAWRIKVARNGLDV</sequence>
<keyword evidence="1" id="KW-0472">Membrane</keyword>